<evidence type="ECO:0000259" key="11">
    <source>
        <dbReference type="PROSITE" id="PS51712"/>
    </source>
</evidence>
<evidence type="ECO:0000256" key="10">
    <source>
        <dbReference type="RuleBase" id="RU004481"/>
    </source>
</evidence>
<keyword evidence="5 8" id="KW-0547">Nucleotide-binding</keyword>
<keyword evidence="3 8" id="KW-0690">Ribosome biogenesis</keyword>
<dbReference type="PIRSF" id="PIRSF006485">
    <property type="entry name" value="GTP-binding_EngA"/>
    <property type="match status" value="1"/>
</dbReference>
<proteinExistence type="inferred from homology"/>
<dbReference type="PANTHER" id="PTHR43834:SF6">
    <property type="entry name" value="GTPASE DER"/>
    <property type="match status" value="1"/>
</dbReference>
<evidence type="ECO:0000256" key="4">
    <source>
        <dbReference type="ARBA" id="ARBA00022737"/>
    </source>
</evidence>
<feature type="domain" description="EngA-type G" evidence="11">
    <location>
        <begin position="2"/>
        <end position="166"/>
    </location>
</feature>
<comment type="function">
    <text evidence="8 10">GTPase that plays an essential role in the late steps of ribosome biogenesis.</text>
</comment>
<evidence type="ECO:0000256" key="5">
    <source>
        <dbReference type="ARBA" id="ARBA00022741"/>
    </source>
</evidence>
<dbReference type="InterPro" id="IPR015946">
    <property type="entry name" value="KH_dom-like_a/b"/>
</dbReference>
<feature type="binding site" evidence="8">
    <location>
        <begin position="118"/>
        <end position="121"/>
    </location>
    <ligand>
        <name>GTP</name>
        <dbReference type="ChEBI" id="CHEBI:37565"/>
        <label>1</label>
    </ligand>
</feature>
<dbReference type="CDD" id="cd01895">
    <property type="entry name" value="EngA2"/>
    <property type="match status" value="1"/>
</dbReference>
<dbReference type="Gene3D" id="3.30.300.20">
    <property type="match status" value="1"/>
</dbReference>
<dbReference type="Pfam" id="PF01926">
    <property type="entry name" value="MMR_HSR1"/>
    <property type="match status" value="2"/>
</dbReference>
<feature type="binding site" evidence="8">
    <location>
        <begin position="302"/>
        <end position="305"/>
    </location>
    <ligand>
        <name>GTP</name>
        <dbReference type="ChEBI" id="CHEBI:37565"/>
        <label>2</label>
    </ligand>
</feature>
<keyword evidence="6 8" id="KW-0342">GTP-binding</keyword>
<dbReference type="GO" id="GO:0043022">
    <property type="term" value="F:ribosome binding"/>
    <property type="evidence" value="ECO:0007669"/>
    <property type="project" value="TreeGrafter"/>
</dbReference>
<dbReference type="FunFam" id="3.40.50.300:FF:000057">
    <property type="entry name" value="GTPase Der"/>
    <property type="match status" value="1"/>
</dbReference>
<sequence>MFRVALIGRPNVGKSSLFNRIIGKRKAIVEDIPGVTRDRLVSKAEWKGIPFEIVDTGGYLQGDEDKFAPYLRKQIEKELQLADLIVFVVDGKEGLTQADKDIADILRRTDKPVIVAVNKIDNPSQEENIYEFYELGFDRVIPGSAIQRIGVAELLDEIVRHIPDYETSVSREKVEEKERDKTIIKVAIVGKPNAGKSSLLNAILGEERAVVSNIPGTTRDVVDTLFEWEGHKFLFLDTAGLRKKSKVDYGLEFFSVGRTLEAIKKADIVVHVIDAQEGATEQDTKIAHLIQKYTKPAIIVINKIDTLPQRKEVLNRIRNQVREKLYFIPYAPILFVSATQRKGIKQLLKEIVEVYNQAWKRVGTGQLNRAIKQILSLRHPPSFRGKPLKIYYATQLEGKPPCFLLFVNYPEGFKEHYVRFLENNLREILGFEKAPIKLIFRERESIYKEG</sequence>
<dbReference type="PROSITE" id="PS51712">
    <property type="entry name" value="G_ENGA"/>
    <property type="match status" value="2"/>
</dbReference>
<protein>
    <recommendedName>
        <fullName evidence="2 8">GTPase Der</fullName>
    </recommendedName>
    <alternativeName>
        <fullName evidence="7 8">GTP-binding protein EngA</fullName>
    </alternativeName>
</protein>
<evidence type="ECO:0000256" key="6">
    <source>
        <dbReference type="ARBA" id="ARBA00023134"/>
    </source>
</evidence>
<gene>
    <name evidence="8" type="primary">der</name>
    <name evidence="12" type="ORF">SAMN06265182_2044</name>
</gene>
<evidence type="ECO:0000313" key="13">
    <source>
        <dbReference type="Proteomes" id="UP000219036"/>
    </source>
</evidence>
<dbReference type="Gene3D" id="3.40.50.300">
    <property type="entry name" value="P-loop containing nucleotide triphosphate hydrolases"/>
    <property type="match status" value="2"/>
</dbReference>
<dbReference type="NCBIfam" id="TIGR03594">
    <property type="entry name" value="GTPase_EngA"/>
    <property type="match status" value="1"/>
</dbReference>
<comment type="subunit">
    <text evidence="8">Associates with the 50S ribosomal subunit.</text>
</comment>
<feature type="binding site" evidence="8">
    <location>
        <begin position="190"/>
        <end position="197"/>
    </location>
    <ligand>
        <name>GTP</name>
        <dbReference type="ChEBI" id="CHEBI:37565"/>
        <label>2</label>
    </ligand>
</feature>
<dbReference type="InterPro" id="IPR016484">
    <property type="entry name" value="GTPase_Der"/>
</dbReference>
<dbReference type="InterPro" id="IPR027417">
    <property type="entry name" value="P-loop_NTPase"/>
</dbReference>
<dbReference type="Proteomes" id="UP000219036">
    <property type="component" value="Unassembled WGS sequence"/>
</dbReference>
<dbReference type="Pfam" id="PF14714">
    <property type="entry name" value="KH_dom-like"/>
    <property type="match status" value="1"/>
</dbReference>
<comment type="similarity">
    <text evidence="1 8 9 10">Belongs to the TRAFAC class TrmE-Era-EngA-EngB-Septin-like GTPase superfamily. EngA (Der) GTPase family.</text>
</comment>
<organism evidence="12 13">
    <name type="scientific">Persephonella hydrogeniphila</name>
    <dbReference type="NCBI Taxonomy" id="198703"/>
    <lineage>
        <taxon>Bacteria</taxon>
        <taxon>Pseudomonadati</taxon>
        <taxon>Aquificota</taxon>
        <taxon>Aquificia</taxon>
        <taxon>Aquificales</taxon>
        <taxon>Hydrogenothermaceae</taxon>
        <taxon>Persephonella</taxon>
    </lineage>
</organism>
<evidence type="ECO:0000256" key="3">
    <source>
        <dbReference type="ARBA" id="ARBA00022517"/>
    </source>
</evidence>
<feature type="binding site" evidence="8">
    <location>
        <begin position="55"/>
        <end position="59"/>
    </location>
    <ligand>
        <name>GTP</name>
        <dbReference type="ChEBI" id="CHEBI:37565"/>
        <label>1</label>
    </ligand>
</feature>
<evidence type="ECO:0000256" key="8">
    <source>
        <dbReference type="HAMAP-Rule" id="MF_00195"/>
    </source>
</evidence>
<feature type="binding site" evidence="8">
    <location>
        <begin position="237"/>
        <end position="241"/>
    </location>
    <ligand>
        <name>GTP</name>
        <dbReference type="ChEBI" id="CHEBI:37565"/>
        <label>2</label>
    </ligand>
</feature>
<dbReference type="GO" id="GO:0005525">
    <property type="term" value="F:GTP binding"/>
    <property type="evidence" value="ECO:0007669"/>
    <property type="project" value="UniProtKB-UniRule"/>
</dbReference>
<dbReference type="PANTHER" id="PTHR43834">
    <property type="entry name" value="GTPASE DER"/>
    <property type="match status" value="1"/>
</dbReference>
<keyword evidence="4 10" id="KW-0677">Repeat</keyword>
<evidence type="ECO:0000313" key="12">
    <source>
        <dbReference type="EMBL" id="SNZ11360.1"/>
    </source>
</evidence>
<dbReference type="InterPro" id="IPR031166">
    <property type="entry name" value="G_ENGA"/>
</dbReference>
<keyword evidence="13" id="KW-1185">Reference proteome</keyword>
<dbReference type="NCBIfam" id="TIGR00231">
    <property type="entry name" value="small_GTP"/>
    <property type="match status" value="2"/>
</dbReference>
<dbReference type="AlphaFoldDB" id="A0A285NPA6"/>
<dbReference type="FunFam" id="3.40.50.300:FF:000040">
    <property type="entry name" value="GTPase Der"/>
    <property type="match status" value="1"/>
</dbReference>
<dbReference type="PRINTS" id="PR00326">
    <property type="entry name" value="GTP1OBG"/>
</dbReference>
<dbReference type="InterPro" id="IPR032859">
    <property type="entry name" value="KH_dom-like"/>
</dbReference>
<name>A0A285NPA6_9AQUI</name>
<dbReference type="HAMAP" id="MF_00195">
    <property type="entry name" value="GTPase_Der"/>
    <property type="match status" value="1"/>
</dbReference>
<dbReference type="RefSeq" id="WP_097001184.1">
    <property type="nucleotide sequence ID" value="NZ_OBEI01000014.1"/>
</dbReference>
<feature type="binding site" evidence="8">
    <location>
        <begin position="8"/>
        <end position="15"/>
    </location>
    <ligand>
        <name>GTP</name>
        <dbReference type="ChEBI" id="CHEBI:37565"/>
        <label>1</label>
    </ligand>
</feature>
<reference evidence="13" key="1">
    <citation type="submission" date="2017-09" db="EMBL/GenBank/DDBJ databases">
        <authorList>
            <person name="Varghese N."/>
            <person name="Submissions S."/>
        </authorList>
    </citation>
    <scope>NUCLEOTIDE SEQUENCE [LARGE SCALE GENOMIC DNA]</scope>
    <source>
        <strain evidence="13">DSM 15103</strain>
    </source>
</reference>
<feature type="domain" description="EngA-type G" evidence="11">
    <location>
        <begin position="184"/>
        <end position="359"/>
    </location>
</feature>
<accession>A0A285NPA6</accession>
<dbReference type="EMBL" id="OBEI01000014">
    <property type="protein sequence ID" value="SNZ11360.1"/>
    <property type="molecule type" value="Genomic_DNA"/>
</dbReference>
<evidence type="ECO:0000256" key="7">
    <source>
        <dbReference type="ARBA" id="ARBA00032345"/>
    </source>
</evidence>
<dbReference type="OrthoDB" id="9805918at2"/>
<dbReference type="SUPFAM" id="SSF52540">
    <property type="entry name" value="P-loop containing nucleoside triphosphate hydrolases"/>
    <property type="match status" value="2"/>
</dbReference>
<evidence type="ECO:0000256" key="1">
    <source>
        <dbReference type="ARBA" id="ARBA00008279"/>
    </source>
</evidence>
<dbReference type="InterPro" id="IPR005225">
    <property type="entry name" value="Small_GTP-bd"/>
</dbReference>
<evidence type="ECO:0000256" key="9">
    <source>
        <dbReference type="PROSITE-ProRule" id="PRU01049"/>
    </source>
</evidence>
<dbReference type="CDD" id="cd01894">
    <property type="entry name" value="EngA1"/>
    <property type="match status" value="1"/>
</dbReference>
<dbReference type="FunFam" id="3.30.300.20:FF:000004">
    <property type="entry name" value="GTPase Der"/>
    <property type="match status" value="1"/>
</dbReference>
<evidence type="ECO:0000256" key="2">
    <source>
        <dbReference type="ARBA" id="ARBA00020953"/>
    </source>
</evidence>
<dbReference type="GO" id="GO:0042254">
    <property type="term" value="P:ribosome biogenesis"/>
    <property type="evidence" value="ECO:0007669"/>
    <property type="project" value="UniProtKB-KW"/>
</dbReference>
<dbReference type="InterPro" id="IPR006073">
    <property type="entry name" value="GTP-bd"/>
</dbReference>